<dbReference type="PANTHER" id="PTHR33337">
    <property type="entry name" value="GFA DOMAIN-CONTAINING PROTEIN"/>
    <property type="match status" value="1"/>
</dbReference>
<comment type="similarity">
    <text evidence="1">Belongs to the Gfa family.</text>
</comment>
<evidence type="ECO:0000256" key="4">
    <source>
        <dbReference type="ARBA" id="ARBA00023239"/>
    </source>
</evidence>
<evidence type="ECO:0000256" key="5">
    <source>
        <dbReference type="SAM" id="MobiDB-lite"/>
    </source>
</evidence>
<feature type="region of interest" description="Disordered" evidence="5">
    <location>
        <begin position="1"/>
        <end position="31"/>
    </location>
</feature>
<dbReference type="KEGG" id="pan:PODANSg7721"/>
<dbReference type="InterPro" id="IPR011057">
    <property type="entry name" value="Mss4-like_sf"/>
</dbReference>
<dbReference type="VEuPathDB" id="FungiDB:PODANS_6_7600"/>
<dbReference type="Gene3D" id="3.90.1590.10">
    <property type="entry name" value="glutathione-dependent formaldehyde- activating enzyme (gfa)"/>
    <property type="match status" value="1"/>
</dbReference>
<evidence type="ECO:0000256" key="2">
    <source>
        <dbReference type="ARBA" id="ARBA00022723"/>
    </source>
</evidence>
<dbReference type="AlphaFoldDB" id="B2B3Y2"/>
<dbReference type="HOGENOM" id="CLU_055491_1_0_1"/>
<evidence type="ECO:0000259" key="6">
    <source>
        <dbReference type="PROSITE" id="PS51891"/>
    </source>
</evidence>
<accession>B2B3Y2</accession>
<dbReference type="PROSITE" id="PS51891">
    <property type="entry name" value="CENP_V_GFA"/>
    <property type="match status" value="1"/>
</dbReference>
<feature type="compositionally biased region" description="Polar residues" evidence="5">
    <location>
        <begin position="1"/>
        <end position="20"/>
    </location>
</feature>
<organism evidence="7">
    <name type="scientific">Podospora anserina (strain S / ATCC MYA-4624 / DSM 980 / FGSC 10383)</name>
    <name type="common">Pleurage anserina</name>
    <dbReference type="NCBI Taxonomy" id="515849"/>
    <lineage>
        <taxon>Eukaryota</taxon>
        <taxon>Fungi</taxon>
        <taxon>Dikarya</taxon>
        <taxon>Ascomycota</taxon>
        <taxon>Pezizomycotina</taxon>
        <taxon>Sordariomycetes</taxon>
        <taxon>Sordariomycetidae</taxon>
        <taxon>Sordariales</taxon>
        <taxon>Podosporaceae</taxon>
        <taxon>Podospora</taxon>
        <taxon>Podospora anserina</taxon>
    </lineage>
</organism>
<evidence type="ECO:0000256" key="1">
    <source>
        <dbReference type="ARBA" id="ARBA00005495"/>
    </source>
</evidence>
<dbReference type="PANTHER" id="PTHR33337:SF3">
    <property type="entry name" value="CENP-V_GFA DOMAIN-CONTAINING PROTEIN"/>
    <property type="match status" value="1"/>
</dbReference>
<dbReference type="GO" id="GO:0016846">
    <property type="term" value="F:carbon-sulfur lyase activity"/>
    <property type="evidence" value="ECO:0007669"/>
    <property type="project" value="InterPro"/>
</dbReference>
<sequence length="197" mass="21822">KSAHTPLSITKPSPTSTSAIMASPDKSQEQGKGFTLSCECGYITMTTPSRTPSGMAHCHCRTCQKQSGSAFGTSVYYPTDQVFPLPVDLEAKLSVFEHGTDSGNTMRCYFCPKCGVRIMHQGILPDGSWREMMSFKAGTFDDWPEEGGLNWEGMGARHIWTRSARMNLCGNWEAWEKYPDDMVDKKKGEGEGEEKKA</sequence>
<evidence type="ECO:0000313" key="7">
    <source>
        <dbReference type="EMBL" id="CAP71818.1"/>
    </source>
</evidence>
<dbReference type="InterPro" id="IPR006913">
    <property type="entry name" value="CENP-V/GFA"/>
</dbReference>
<keyword evidence="4" id="KW-0456">Lyase</keyword>
<keyword evidence="2" id="KW-0479">Metal-binding</keyword>
<dbReference type="Pfam" id="PF04828">
    <property type="entry name" value="GFA"/>
    <property type="match status" value="1"/>
</dbReference>
<dbReference type="GO" id="GO:0046872">
    <property type="term" value="F:metal ion binding"/>
    <property type="evidence" value="ECO:0007669"/>
    <property type="project" value="UniProtKB-KW"/>
</dbReference>
<dbReference type="SUPFAM" id="SSF51316">
    <property type="entry name" value="Mss4-like"/>
    <property type="match status" value="1"/>
</dbReference>
<dbReference type="RefSeq" id="XP_001910682.1">
    <property type="nucleotide sequence ID" value="XM_001910647.1"/>
</dbReference>
<proteinExistence type="inferred from homology"/>
<name>B2B3Y2_PODAN</name>
<dbReference type="EMBL" id="CU638744">
    <property type="protein sequence ID" value="CAP71818.1"/>
    <property type="molecule type" value="Genomic_DNA"/>
</dbReference>
<dbReference type="OrthoDB" id="5290969at2759"/>
<gene>
    <name evidence="7" type="ORF">PODANS_6_7600</name>
</gene>
<evidence type="ECO:0000256" key="3">
    <source>
        <dbReference type="ARBA" id="ARBA00022833"/>
    </source>
</evidence>
<feature type="domain" description="CENP-V/GFA" evidence="6">
    <location>
        <begin position="34"/>
        <end position="152"/>
    </location>
</feature>
<reference evidence="7" key="2">
    <citation type="submission" date="2008-07" db="EMBL/GenBank/DDBJ databases">
        <authorList>
            <person name="Genoscope - CEA"/>
        </authorList>
    </citation>
    <scope>NUCLEOTIDE SEQUENCE</scope>
    <source>
        <strain evidence="7">S mat+</strain>
    </source>
</reference>
<protein>
    <submittedName>
        <fullName evidence="7">Podospora anserina S mat+ genomic DNA chromosome 6, supercontig 2</fullName>
    </submittedName>
</protein>
<feature type="non-terminal residue" evidence="7">
    <location>
        <position position="1"/>
    </location>
</feature>
<reference evidence="7" key="1">
    <citation type="journal article" date="2008" name="Genome Biol.">
        <title>The genome sequence of the model ascomycete fungus Podospora anserina.</title>
        <authorList>
            <person name="Espagne E."/>
            <person name="Lespinet O."/>
            <person name="Malagnac F."/>
            <person name="Da Silva C."/>
            <person name="Jaillon O."/>
            <person name="Porcel B.M."/>
            <person name="Couloux A."/>
            <person name="Aury J.-M."/>
            <person name="Segurens B."/>
            <person name="Poulain J."/>
            <person name="Anthouard V."/>
            <person name="Grossetete S."/>
            <person name="Khalili H."/>
            <person name="Coppin E."/>
            <person name="Dequard-Chablat M."/>
            <person name="Picard M."/>
            <person name="Contamine V."/>
            <person name="Arnaise S."/>
            <person name="Bourdais A."/>
            <person name="Berteaux-Lecellier V."/>
            <person name="Gautheret D."/>
            <person name="de Vries R.P."/>
            <person name="Battaglia E."/>
            <person name="Coutinho P.M."/>
            <person name="Danchin E.G.J."/>
            <person name="Henrissat B."/>
            <person name="El Khoury R."/>
            <person name="Sainsard-Chanet A."/>
            <person name="Boivin A."/>
            <person name="Pinan-Lucarre B."/>
            <person name="Sellem C.H."/>
            <person name="Debuchy R."/>
            <person name="Wincker P."/>
            <person name="Weissenbach J."/>
            <person name="Silar P."/>
        </authorList>
    </citation>
    <scope>NUCLEOTIDE SEQUENCE [LARGE SCALE GENOMIC DNA]</scope>
    <source>
        <strain evidence="7">S mat+</strain>
    </source>
</reference>
<dbReference type="GeneID" id="6194792"/>
<keyword evidence="3" id="KW-0862">Zinc</keyword>